<evidence type="ECO:0000313" key="3">
    <source>
        <dbReference type="Proteomes" id="UP000623172"/>
    </source>
</evidence>
<organism evidence="2 3">
    <name type="scientific">Gehongia tenuis</name>
    <dbReference type="NCBI Taxonomy" id="2763655"/>
    <lineage>
        <taxon>Bacteria</taxon>
        <taxon>Bacillati</taxon>
        <taxon>Bacillota</taxon>
        <taxon>Clostridia</taxon>
        <taxon>Christensenellales</taxon>
        <taxon>Christensenellaceae</taxon>
        <taxon>Gehongia</taxon>
    </lineage>
</organism>
<accession>A0A926D2N3</accession>
<keyword evidence="1" id="KW-0472">Membrane</keyword>
<keyword evidence="3" id="KW-1185">Reference proteome</keyword>
<comment type="caution">
    <text evidence="2">The sequence shown here is derived from an EMBL/GenBank/DDBJ whole genome shotgun (WGS) entry which is preliminary data.</text>
</comment>
<evidence type="ECO:0000313" key="2">
    <source>
        <dbReference type="EMBL" id="MBC8530392.1"/>
    </source>
</evidence>
<dbReference type="AlphaFoldDB" id="A0A926D2N3"/>
<keyword evidence="1" id="KW-0812">Transmembrane</keyword>
<proteinExistence type="predicted"/>
<reference evidence="2" key="1">
    <citation type="submission" date="2020-08" db="EMBL/GenBank/DDBJ databases">
        <title>Genome public.</title>
        <authorList>
            <person name="Liu C."/>
            <person name="Sun Q."/>
        </authorList>
    </citation>
    <scope>NUCLEOTIDE SEQUENCE</scope>
    <source>
        <strain evidence="2">NSJ-53</strain>
    </source>
</reference>
<gene>
    <name evidence="2" type="ORF">H8696_00845</name>
</gene>
<sequence>MILALLLVLPLGLVAVEYFMARMEDYRIGLIVPITALLLSFWMSYLGLVTSLLCFLVYFLVRHFKRLRERKLSELERMNIEDL</sequence>
<name>A0A926D2N3_9FIRM</name>
<protein>
    <submittedName>
        <fullName evidence="2">Uncharacterized protein</fullName>
    </submittedName>
</protein>
<feature type="transmembrane region" description="Helical" evidence="1">
    <location>
        <begin position="39"/>
        <end position="61"/>
    </location>
</feature>
<dbReference type="RefSeq" id="WP_249314292.1">
    <property type="nucleotide sequence ID" value="NZ_JACRSR010000001.1"/>
</dbReference>
<keyword evidence="1" id="KW-1133">Transmembrane helix</keyword>
<dbReference type="EMBL" id="JACRSR010000001">
    <property type="protein sequence ID" value="MBC8530392.1"/>
    <property type="molecule type" value="Genomic_DNA"/>
</dbReference>
<dbReference type="Proteomes" id="UP000623172">
    <property type="component" value="Unassembled WGS sequence"/>
</dbReference>
<evidence type="ECO:0000256" key="1">
    <source>
        <dbReference type="SAM" id="Phobius"/>
    </source>
</evidence>